<dbReference type="AlphaFoldDB" id="A0A418VEE1"/>
<organism evidence="1 2">
    <name type="scientific">Deinococcus cavernae</name>
    <dbReference type="NCBI Taxonomy" id="2320857"/>
    <lineage>
        <taxon>Bacteria</taxon>
        <taxon>Thermotogati</taxon>
        <taxon>Deinococcota</taxon>
        <taxon>Deinococci</taxon>
        <taxon>Deinococcales</taxon>
        <taxon>Deinococcaceae</taxon>
        <taxon>Deinococcus</taxon>
    </lineage>
</organism>
<name>A0A418VEE1_9DEIO</name>
<reference evidence="1 2" key="1">
    <citation type="submission" date="2018-09" db="EMBL/GenBank/DDBJ databases">
        <authorList>
            <person name="Zhu H."/>
        </authorList>
    </citation>
    <scope>NUCLEOTIDE SEQUENCE [LARGE SCALE GENOMIC DNA]</scope>
    <source>
        <strain evidence="1 2">K2S05-167</strain>
    </source>
</reference>
<evidence type="ECO:0000313" key="1">
    <source>
        <dbReference type="EMBL" id="RJF74474.1"/>
    </source>
</evidence>
<protein>
    <submittedName>
        <fullName evidence="1">Uncharacterized protein</fullName>
    </submittedName>
</protein>
<accession>A0A418VEE1</accession>
<keyword evidence="2" id="KW-1185">Reference proteome</keyword>
<dbReference type="RefSeq" id="WP_119761429.1">
    <property type="nucleotide sequence ID" value="NZ_QYUJ01000010.1"/>
</dbReference>
<proteinExistence type="predicted"/>
<sequence>MLVPIDLIIEKPLQFTHPAAQGDPDTGEFAVLVLTLFQDCTITVNGQNPLDPAYNGTGMKIAVINPGDAVVITPTAASGRARGHYDPLPGRVGLGHRYPRATVWNATNMGSGVNLVRTTFTTTAKKAYGDGTPASSGLILTGPASLAGMQAKFYEGSGLLATYTFSQEVKDSAAPLGNCYRALFLPDQFWTGSPGNTYTLEVSRPDATGGLKMYMGSTDQAIHGGPNGSALLGISNLSTQYSTITDATLKNTAVSMLFEIGHFPDFPR</sequence>
<dbReference type="EMBL" id="QYUJ01000010">
    <property type="protein sequence ID" value="RJF74474.1"/>
    <property type="molecule type" value="Genomic_DNA"/>
</dbReference>
<evidence type="ECO:0000313" key="2">
    <source>
        <dbReference type="Proteomes" id="UP000286287"/>
    </source>
</evidence>
<gene>
    <name evidence="1" type="ORF">D3875_04125</name>
</gene>
<comment type="caution">
    <text evidence="1">The sequence shown here is derived from an EMBL/GenBank/DDBJ whole genome shotgun (WGS) entry which is preliminary data.</text>
</comment>
<dbReference type="Proteomes" id="UP000286287">
    <property type="component" value="Unassembled WGS sequence"/>
</dbReference>